<dbReference type="SUPFAM" id="SSF53756">
    <property type="entry name" value="UDP-Glycosyltransferase/glycogen phosphorylase"/>
    <property type="match status" value="1"/>
</dbReference>
<dbReference type="OrthoDB" id="9775208at2"/>
<evidence type="ECO:0000256" key="2">
    <source>
        <dbReference type="SAM" id="MobiDB-lite"/>
    </source>
</evidence>
<dbReference type="GO" id="GO:0016757">
    <property type="term" value="F:glycosyltransferase activity"/>
    <property type="evidence" value="ECO:0007669"/>
    <property type="project" value="TreeGrafter"/>
</dbReference>
<feature type="region of interest" description="Disordered" evidence="2">
    <location>
        <begin position="338"/>
        <end position="363"/>
    </location>
</feature>
<keyword evidence="1 3" id="KW-0808">Transferase</keyword>
<evidence type="ECO:0000256" key="1">
    <source>
        <dbReference type="ARBA" id="ARBA00022679"/>
    </source>
</evidence>
<gene>
    <name evidence="3" type="ORF">FRACA_600017</name>
</gene>
<dbReference type="PANTHER" id="PTHR46401:SF2">
    <property type="entry name" value="GLYCOSYLTRANSFERASE WBBK-RELATED"/>
    <property type="match status" value="1"/>
</dbReference>
<dbReference type="Pfam" id="PF13692">
    <property type="entry name" value="Glyco_trans_1_4"/>
    <property type="match status" value="1"/>
</dbReference>
<dbReference type="Proteomes" id="UP000234331">
    <property type="component" value="Unassembled WGS sequence"/>
</dbReference>
<name>A0A2I2KZL5_9ACTN</name>
<reference evidence="3 4" key="1">
    <citation type="submission" date="2017-06" db="EMBL/GenBank/DDBJ databases">
        <authorList>
            <person name="Kim H.J."/>
            <person name="Triplett B.A."/>
        </authorList>
    </citation>
    <scope>NUCLEOTIDE SEQUENCE [LARGE SCALE GENOMIC DNA]</scope>
    <source>
        <strain evidence="3">FRACA_ARgP5</strain>
    </source>
</reference>
<evidence type="ECO:0000313" key="4">
    <source>
        <dbReference type="Proteomes" id="UP000234331"/>
    </source>
</evidence>
<accession>A0A2I2KZL5</accession>
<dbReference type="RefSeq" id="WP_101834809.1">
    <property type="nucleotide sequence ID" value="NZ_FZMO01000526.1"/>
</dbReference>
<dbReference type="GO" id="GO:0009103">
    <property type="term" value="P:lipopolysaccharide biosynthetic process"/>
    <property type="evidence" value="ECO:0007669"/>
    <property type="project" value="TreeGrafter"/>
</dbReference>
<keyword evidence="4" id="KW-1185">Reference proteome</keyword>
<dbReference type="Gene3D" id="3.40.50.2000">
    <property type="entry name" value="Glycogen Phosphorylase B"/>
    <property type="match status" value="2"/>
</dbReference>
<protein>
    <submittedName>
        <fullName evidence="3">Glycosyltransferase</fullName>
    </submittedName>
</protein>
<organism evidence="3 4">
    <name type="scientific">Frankia canadensis</name>
    <dbReference type="NCBI Taxonomy" id="1836972"/>
    <lineage>
        <taxon>Bacteria</taxon>
        <taxon>Bacillati</taxon>
        <taxon>Actinomycetota</taxon>
        <taxon>Actinomycetes</taxon>
        <taxon>Frankiales</taxon>
        <taxon>Frankiaceae</taxon>
        <taxon>Frankia</taxon>
    </lineage>
</organism>
<evidence type="ECO:0000313" key="3">
    <source>
        <dbReference type="EMBL" id="SNQ51106.1"/>
    </source>
</evidence>
<dbReference type="AlphaFoldDB" id="A0A2I2KZL5"/>
<proteinExistence type="predicted"/>
<feature type="compositionally biased region" description="Basic residues" evidence="2">
    <location>
        <begin position="348"/>
        <end position="363"/>
    </location>
</feature>
<dbReference type="EMBL" id="FZMO01000526">
    <property type="protein sequence ID" value="SNQ51106.1"/>
    <property type="molecule type" value="Genomic_DNA"/>
</dbReference>
<sequence length="363" mass="39359">MRILVDCAGARMGGAKRLLTEFDVYQRTACPPELKVIGRDRAVRVPWLLRREITDGRVDRAVALNNVGFLVAGRERHVLVHGAQHFLRHDEARTFGSLISPAAHAQAPVVRMAVRRADRVFVPSTSMAERVVHAVPSVRDRIVIAYNPVTPPDPSAGVARGSHGDGDGEQPMKILCPLLFSPHKRMADHLRVALAALDLLAAPPHPVEAVLTVTERASHPEAGPLAGHPRLRLIGPQSPATVTDMLARSDAVYFPSEFESFGYPLAEGRVMGVPVVALDSPHNREIAGAALTPYPRESPDEVASAIIAALTAEVRPDQSGLFDRGPYFDRLLGLRSGSTSTEVGATRSRSRRSRSSRSRPSRS</sequence>
<dbReference type="PANTHER" id="PTHR46401">
    <property type="entry name" value="GLYCOSYLTRANSFERASE WBBK-RELATED"/>
    <property type="match status" value="1"/>
</dbReference>